<dbReference type="NCBIfam" id="TIGR00229">
    <property type="entry name" value="sensory_box"/>
    <property type="match status" value="1"/>
</dbReference>
<dbReference type="Proteomes" id="UP000295302">
    <property type="component" value="Unassembled WGS sequence"/>
</dbReference>
<dbReference type="CDD" id="cd00130">
    <property type="entry name" value="PAS"/>
    <property type="match status" value="1"/>
</dbReference>
<dbReference type="SUPFAM" id="SSF81606">
    <property type="entry name" value="PP2C-like"/>
    <property type="match status" value="1"/>
</dbReference>
<protein>
    <recommendedName>
        <fullName evidence="1">protein-serine/threonine phosphatase</fullName>
        <ecNumber evidence="1">3.1.3.16</ecNumber>
    </recommendedName>
    <alternativeName>
        <fullName evidence="15">Protein-serine/threonine phosphatase</fullName>
    </alternativeName>
    <alternativeName>
        <fullName evidence="14">Serine/threonine-protein kinase</fullName>
    </alternativeName>
</protein>
<evidence type="ECO:0000256" key="9">
    <source>
        <dbReference type="ARBA" id="ARBA00022842"/>
    </source>
</evidence>
<dbReference type="SUPFAM" id="SSF55785">
    <property type="entry name" value="PYP-like sensor domain (PAS domain)"/>
    <property type="match status" value="1"/>
</dbReference>
<evidence type="ECO:0000256" key="3">
    <source>
        <dbReference type="ARBA" id="ARBA00022679"/>
    </source>
</evidence>
<dbReference type="Gene3D" id="3.30.450.40">
    <property type="match status" value="1"/>
</dbReference>
<dbReference type="GO" id="GO:0005524">
    <property type="term" value="F:ATP binding"/>
    <property type="evidence" value="ECO:0007669"/>
    <property type="project" value="UniProtKB-KW"/>
</dbReference>
<dbReference type="Pfam" id="PF07228">
    <property type="entry name" value="SpoIIE"/>
    <property type="match status" value="1"/>
</dbReference>
<dbReference type="AlphaFoldDB" id="A0A4R4YNZ3"/>
<keyword evidence="9" id="KW-0460">Magnesium</keyword>
<feature type="region of interest" description="Disordered" evidence="16">
    <location>
        <begin position="1"/>
        <end position="21"/>
    </location>
</feature>
<evidence type="ECO:0000256" key="12">
    <source>
        <dbReference type="ARBA" id="ARBA00047761"/>
    </source>
</evidence>
<keyword evidence="7" id="KW-0378">Hydrolase</keyword>
<evidence type="ECO:0000256" key="8">
    <source>
        <dbReference type="ARBA" id="ARBA00022840"/>
    </source>
</evidence>
<evidence type="ECO:0000256" key="16">
    <source>
        <dbReference type="SAM" id="MobiDB-lite"/>
    </source>
</evidence>
<dbReference type="RefSeq" id="WP_132615436.1">
    <property type="nucleotide sequence ID" value="NZ_SMKQ01000071.1"/>
</dbReference>
<dbReference type="InterPro" id="IPR003018">
    <property type="entry name" value="GAF"/>
</dbReference>
<evidence type="ECO:0000256" key="6">
    <source>
        <dbReference type="ARBA" id="ARBA00022777"/>
    </source>
</evidence>
<dbReference type="InterPro" id="IPR035965">
    <property type="entry name" value="PAS-like_dom_sf"/>
</dbReference>
<organism evidence="18 19">
    <name type="scientific">Nonomuraea terrae</name>
    <dbReference type="NCBI Taxonomy" id="2530383"/>
    <lineage>
        <taxon>Bacteria</taxon>
        <taxon>Bacillati</taxon>
        <taxon>Actinomycetota</taxon>
        <taxon>Actinomycetes</taxon>
        <taxon>Streptosporangiales</taxon>
        <taxon>Streptosporangiaceae</taxon>
        <taxon>Nonomuraea</taxon>
    </lineage>
</organism>
<dbReference type="GO" id="GO:0016301">
    <property type="term" value="F:kinase activity"/>
    <property type="evidence" value="ECO:0007669"/>
    <property type="project" value="UniProtKB-KW"/>
</dbReference>
<dbReference type="Pfam" id="PF08447">
    <property type="entry name" value="PAS_3"/>
    <property type="match status" value="1"/>
</dbReference>
<comment type="function">
    <text evidence="13">Primarily acts as an independent SigF regulator that is sensitive to the osmosensory signal, mediating the cross talk of PknD with the SigF regulon. Possesses both phosphatase and kinase activities. The kinase domain functions as a classic anti-sigma factor-like kinase to phosphorylate the anti-anti-sigma factor domain at the canonical regulatory site, and the phosphatase domain antagonizes this activity.</text>
</comment>
<keyword evidence="8" id="KW-0067">ATP-binding</keyword>
<evidence type="ECO:0000256" key="14">
    <source>
        <dbReference type="ARBA" id="ARBA00075117"/>
    </source>
</evidence>
<evidence type="ECO:0000313" key="18">
    <source>
        <dbReference type="EMBL" id="TDD45849.1"/>
    </source>
</evidence>
<comment type="caution">
    <text evidence="18">The sequence shown here is derived from an EMBL/GenBank/DDBJ whole genome shotgun (WGS) entry which is preliminary data.</text>
</comment>
<proteinExistence type="predicted"/>
<dbReference type="PANTHER" id="PTHR43156">
    <property type="entry name" value="STAGE II SPORULATION PROTEIN E-RELATED"/>
    <property type="match status" value="1"/>
</dbReference>
<dbReference type="SMART" id="SM00331">
    <property type="entry name" value="PP2C_SIG"/>
    <property type="match status" value="1"/>
</dbReference>
<evidence type="ECO:0000256" key="10">
    <source>
        <dbReference type="ARBA" id="ARBA00022912"/>
    </source>
</evidence>
<dbReference type="SUPFAM" id="SSF55781">
    <property type="entry name" value="GAF domain-like"/>
    <property type="match status" value="1"/>
</dbReference>
<dbReference type="FunFam" id="3.60.40.10:FF:000005">
    <property type="entry name" value="Serine/threonine protein phosphatase"/>
    <property type="match status" value="1"/>
</dbReference>
<evidence type="ECO:0000256" key="2">
    <source>
        <dbReference type="ARBA" id="ARBA00022553"/>
    </source>
</evidence>
<name>A0A4R4YNZ3_9ACTN</name>
<dbReference type="InterPro" id="IPR001932">
    <property type="entry name" value="PPM-type_phosphatase-like_dom"/>
</dbReference>
<dbReference type="EC" id="3.1.3.16" evidence="1"/>
<dbReference type="Gene3D" id="3.30.450.20">
    <property type="entry name" value="PAS domain"/>
    <property type="match status" value="1"/>
</dbReference>
<keyword evidence="19" id="KW-1185">Reference proteome</keyword>
<keyword evidence="4" id="KW-0479">Metal-binding</keyword>
<dbReference type="PANTHER" id="PTHR43156:SF2">
    <property type="entry name" value="STAGE II SPORULATION PROTEIN E"/>
    <property type="match status" value="1"/>
</dbReference>
<dbReference type="OrthoDB" id="118142at2"/>
<evidence type="ECO:0000256" key="11">
    <source>
        <dbReference type="ARBA" id="ARBA00023211"/>
    </source>
</evidence>
<dbReference type="InterPro" id="IPR052016">
    <property type="entry name" value="Bact_Sigma-Reg"/>
</dbReference>
<dbReference type="InterPro" id="IPR013655">
    <property type="entry name" value="PAS_fold_3"/>
</dbReference>
<feature type="domain" description="PPM-type phosphatase" evidence="17">
    <location>
        <begin position="441"/>
        <end position="657"/>
    </location>
</feature>
<dbReference type="Gene3D" id="3.60.40.10">
    <property type="entry name" value="PPM-type phosphatase domain"/>
    <property type="match status" value="1"/>
</dbReference>
<keyword evidence="6" id="KW-0418">Kinase</keyword>
<keyword evidence="3" id="KW-0808">Transferase</keyword>
<evidence type="ECO:0000256" key="13">
    <source>
        <dbReference type="ARBA" id="ARBA00056274"/>
    </source>
</evidence>
<evidence type="ECO:0000256" key="1">
    <source>
        <dbReference type="ARBA" id="ARBA00013081"/>
    </source>
</evidence>
<evidence type="ECO:0000259" key="17">
    <source>
        <dbReference type="SMART" id="SM00331"/>
    </source>
</evidence>
<dbReference type="Pfam" id="PF01590">
    <property type="entry name" value="GAF"/>
    <property type="match status" value="1"/>
</dbReference>
<gene>
    <name evidence="18" type="ORF">E1286_22620</name>
</gene>
<evidence type="ECO:0000256" key="15">
    <source>
        <dbReference type="ARBA" id="ARBA00081350"/>
    </source>
</evidence>
<reference evidence="18 19" key="1">
    <citation type="submission" date="2019-03" db="EMBL/GenBank/DDBJ databases">
        <title>Draft genome sequences of novel Actinobacteria.</title>
        <authorList>
            <person name="Sahin N."/>
            <person name="Ay H."/>
            <person name="Saygin H."/>
        </authorList>
    </citation>
    <scope>NUCLEOTIDE SEQUENCE [LARGE SCALE GENOMIC DNA]</scope>
    <source>
        <strain evidence="18 19">CH32</strain>
    </source>
</reference>
<keyword evidence="10" id="KW-0904">Protein phosphatase</keyword>
<keyword evidence="5" id="KW-0547">Nucleotide-binding</keyword>
<evidence type="ECO:0000256" key="7">
    <source>
        <dbReference type="ARBA" id="ARBA00022801"/>
    </source>
</evidence>
<keyword evidence="11" id="KW-0464">Manganese</keyword>
<dbReference type="InterPro" id="IPR036457">
    <property type="entry name" value="PPM-type-like_dom_sf"/>
</dbReference>
<keyword evidence="2" id="KW-0597">Phosphoprotein</keyword>
<dbReference type="InterPro" id="IPR029016">
    <property type="entry name" value="GAF-like_dom_sf"/>
</dbReference>
<evidence type="ECO:0000256" key="5">
    <source>
        <dbReference type="ARBA" id="ARBA00022741"/>
    </source>
</evidence>
<accession>A0A4R4YNZ3</accession>
<sequence length="660" mass="72401">MEMKRETSDSGPAPDIHEPAPVGVAVTRGRDHRVIYADVAFQGAAGLPRLPLQELLRRLRREHAALLDQVLDGGRPLWLRDVALDPAGRRRLSLHLSKMSLAAGGDGVLVVAVENAAPDDSVAERHRFLQHYRGLIQDDAQIVWVMAPLGRVIEPSRCWEDVTGQSWKDYHGDGWLRAVHPGDRAAVRRSWRQAARLGQWEHVFRVRSVDGLYRHVRGRAVPVDERDPPVEWVGTCSDIEQEWQEARRGRLLEQAAAATADIAGLDEVLRMLTNVIVPTVLDGCGIYLVPDLETRQEPLVAERFVSIVRKDLRPEPQPGTVFFPPHCGFVEAVMTRRPVHRVFPQGEPPPDLAPPGAEEWFKRVGANSVALVPVIVDGAVAAVLDAVICGDKEPISEADVELLRRMLDHAHAHLSNAMRFQRTQRVALALQDCLLPDPPDVPGLEITARYRASATAVEIGGDWYDSFVLPDGAAILTIGDVVGHDLAAAVTMSQLRNMLRGLAMDRREPPGDILRRLNIATESLYSDGTATCILARLETDDGAWQLEYSVAGHPPPLLVTGDGTARFLRGALNPLLGIGYDQPRTSAVAELPPGGTLLLYTDGLVEVPGENLARGLDRLRRHAAALARAPVGDFCDELLVRMPLSRKDDIAMIAVRLPAP</sequence>
<dbReference type="EMBL" id="SMKQ01000071">
    <property type="protein sequence ID" value="TDD45849.1"/>
    <property type="molecule type" value="Genomic_DNA"/>
</dbReference>
<comment type="catalytic activity">
    <reaction evidence="12">
        <text>O-phospho-L-seryl-[protein] + H2O = L-seryl-[protein] + phosphate</text>
        <dbReference type="Rhea" id="RHEA:20629"/>
        <dbReference type="Rhea" id="RHEA-COMP:9863"/>
        <dbReference type="Rhea" id="RHEA-COMP:11604"/>
        <dbReference type="ChEBI" id="CHEBI:15377"/>
        <dbReference type="ChEBI" id="CHEBI:29999"/>
        <dbReference type="ChEBI" id="CHEBI:43474"/>
        <dbReference type="ChEBI" id="CHEBI:83421"/>
        <dbReference type="EC" id="3.1.3.16"/>
    </reaction>
</comment>
<dbReference type="GO" id="GO:0004722">
    <property type="term" value="F:protein serine/threonine phosphatase activity"/>
    <property type="evidence" value="ECO:0007669"/>
    <property type="project" value="UniProtKB-EC"/>
</dbReference>
<evidence type="ECO:0000313" key="19">
    <source>
        <dbReference type="Proteomes" id="UP000295302"/>
    </source>
</evidence>
<dbReference type="InterPro" id="IPR000014">
    <property type="entry name" value="PAS"/>
</dbReference>
<dbReference type="GO" id="GO:0046872">
    <property type="term" value="F:metal ion binding"/>
    <property type="evidence" value="ECO:0007669"/>
    <property type="project" value="UniProtKB-KW"/>
</dbReference>
<evidence type="ECO:0000256" key="4">
    <source>
        <dbReference type="ARBA" id="ARBA00022723"/>
    </source>
</evidence>